<name>A0ABQ5K8T3_9EUKA</name>
<protein>
    <recommendedName>
        <fullName evidence="1">Chromo domain-containing protein</fullName>
    </recommendedName>
</protein>
<dbReference type="PROSITE" id="PS50013">
    <property type="entry name" value="CHROMO_2"/>
    <property type="match status" value="1"/>
</dbReference>
<dbReference type="SUPFAM" id="SSF54160">
    <property type="entry name" value="Chromo domain-like"/>
    <property type="match status" value="1"/>
</dbReference>
<dbReference type="EMBL" id="BQXS01000565">
    <property type="protein sequence ID" value="GKT28953.1"/>
    <property type="molecule type" value="Genomic_DNA"/>
</dbReference>
<keyword evidence="3" id="KW-1185">Reference proteome</keyword>
<sequence>AIENGSFVWVTPVKKHKKKTDYKLLGPFKVVGHPTPVVYEVENLTTKQIQSFPLHRLRIMKGEMNEREAMRLAAQDDQEYVVYRILEHKEDDEGDICFKVHWDGYPEEESTWEYLHNIKDTVAFAQYMEGEEDLKRKLDL</sequence>
<dbReference type="InterPro" id="IPR016197">
    <property type="entry name" value="Chromo-like_dom_sf"/>
</dbReference>
<dbReference type="InterPro" id="IPR000953">
    <property type="entry name" value="Chromo/chromo_shadow_dom"/>
</dbReference>
<evidence type="ECO:0000313" key="2">
    <source>
        <dbReference type="EMBL" id="GKT28953.1"/>
    </source>
</evidence>
<dbReference type="SMART" id="SM00298">
    <property type="entry name" value="CHROMO"/>
    <property type="match status" value="1"/>
</dbReference>
<dbReference type="InterPro" id="IPR023780">
    <property type="entry name" value="Chromo_domain"/>
</dbReference>
<gene>
    <name evidence="2" type="ORF">ADUPG1_000958</name>
</gene>
<feature type="domain" description="Chromo" evidence="1">
    <location>
        <begin position="80"/>
        <end position="139"/>
    </location>
</feature>
<feature type="non-terminal residue" evidence="2">
    <location>
        <position position="1"/>
    </location>
</feature>
<dbReference type="CDD" id="cd00024">
    <property type="entry name" value="CD_CSD"/>
    <property type="match status" value="1"/>
</dbReference>
<dbReference type="Pfam" id="PF00385">
    <property type="entry name" value="Chromo"/>
    <property type="match status" value="1"/>
</dbReference>
<evidence type="ECO:0000259" key="1">
    <source>
        <dbReference type="PROSITE" id="PS50013"/>
    </source>
</evidence>
<proteinExistence type="predicted"/>
<evidence type="ECO:0000313" key="3">
    <source>
        <dbReference type="Proteomes" id="UP001057375"/>
    </source>
</evidence>
<accession>A0ABQ5K8T3</accession>
<dbReference type="Proteomes" id="UP001057375">
    <property type="component" value="Unassembled WGS sequence"/>
</dbReference>
<reference evidence="2" key="1">
    <citation type="submission" date="2022-03" db="EMBL/GenBank/DDBJ databases">
        <title>Draft genome sequence of Aduncisulcus paluster, a free-living microaerophilic Fornicata.</title>
        <authorList>
            <person name="Yuyama I."/>
            <person name="Kume K."/>
            <person name="Tamura T."/>
            <person name="Inagaki Y."/>
            <person name="Hashimoto T."/>
        </authorList>
    </citation>
    <scope>NUCLEOTIDE SEQUENCE</scope>
    <source>
        <strain evidence="2">NY0171</strain>
    </source>
</reference>
<dbReference type="Gene3D" id="2.40.50.40">
    <property type="match status" value="1"/>
</dbReference>
<comment type="caution">
    <text evidence="2">The sequence shown here is derived from an EMBL/GenBank/DDBJ whole genome shotgun (WGS) entry which is preliminary data.</text>
</comment>
<organism evidence="2 3">
    <name type="scientific">Aduncisulcus paluster</name>
    <dbReference type="NCBI Taxonomy" id="2918883"/>
    <lineage>
        <taxon>Eukaryota</taxon>
        <taxon>Metamonada</taxon>
        <taxon>Carpediemonas-like organisms</taxon>
        <taxon>Aduncisulcus</taxon>
    </lineage>
</organism>